<evidence type="ECO:0000313" key="1">
    <source>
        <dbReference type="EMBL" id="BDS06789.1"/>
    </source>
</evidence>
<sequence>MCHVPWRRTAYITALEIDYYLSESLPKLAWAAEYDIDQHQTKVRHGSSVEISEHGLVEGAWNGNFPDYGFDLAPVSTGTGMRQREDELLFCSSTDRLSPLFSLQVGGKIHISNSPIFLMSETGTKPIPSYPYYVHDILRVSRQGLYCLDGAIPLDGGVSMHLHISAILSIDTQGKITYRTHPPGQCPSVFEDYHALLKRSVADVIQNAAHPDRKHPLQSAAALSAGYDATACAVLAKEAGCTEAHTFYDSRADDPHQDSGAEIAKALGMNCKEFDRWTYTKSSEPVEAEFGFFSTNSNATLTAMEEALREKIYVVGCAGDTYWEEDIVPLTKQYSKPWTRGITGISQIEFRLRVGYQVFAPAYISARHNQAIAEIVTSEEMAEWSVSDDYDRPVPRRIAELAGVPREIFGVHKNATGHSSLTKDRLFSKTGRERYQAFKRKMWQQTKLLTKVRYRLTHAIYYFLEYKVLKRERKVMASTPAQRKYTFILNSPPFKCPWEFCFLFQWAYDEIKQRYR</sequence>
<dbReference type="EMBL" id="AP026866">
    <property type="protein sequence ID" value="BDS06789.1"/>
    <property type="molecule type" value="Genomic_DNA"/>
</dbReference>
<organism evidence="1">
    <name type="scientific">Oceaniferula spumae</name>
    <dbReference type="NCBI Taxonomy" id="2979115"/>
    <lineage>
        <taxon>Bacteria</taxon>
        <taxon>Pseudomonadati</taxon>
        <taxon>Verrucomicrobiota</taxon>
        <taxon>Verrucomicrobiia</taxon>
        <taxon>Verrucomicrobiales</taxon>
        <taxon>Verrucomicrobiaceae</taxon>
        <taxon>Oceaniferula</taxon>
    </lineage>
</organism>
<dbReference type="AlphaFoldDB" id="A0AAT9FL93"/>
<reference evidence="1" key="1">
    <citation type="submission" date="2024-07" db="EMBL/GenBank/DDBJ databases">
        <title>Complete genome sequence of Verrucomicrobiaceae bacterium NT6N.</title>
        <authorList>
            <person name="Huang C."/>
            <person name="Takami H."/>
            <person name="Hamasaki K."/>
        </authorList>
    </citation>
    <scope>NUCLEOTIDE SEQUENCE</scope>
    <source>
        <strain evidence="1">NT6N</strain>
    </source>
</reference>
<evidence type="ECO:0008006" key="2">
    <source>
        <dbReference type="Google" id="ProtNLM"/>
    </source>
</evidence>
<name>A0AAT9FL93_9BACT</name>
<protein>
    <recommendedName>
        <fullName evidence="2">Asparagine synthetase domain-containing protein</fullName>
    </recommendedName>
</protein>
<dbReference type="KEGG" id="osu:NT6N_18290"/>
<accession>A0AAT9FL93</accession>
<gene>
    <name evidence="1" type="ORF">NT6N_18290</name>
</gene>
<proteinExistence type="predicted"/>